<dbReference type="Gene3D" id="3.40.190.10">
    <property type="entry name" value="Periplasmic binding protein-like II"/>
    <property type="match status" value="2"/>
</dbReference>
<dbReference type="GO" id="GO:0042597">
    <property type="term" value="C:periplasmic space"/>
    <property type="evidence" value="ECO:0007669"/>
    <property type="project" value="UniProtKB-SubCell"/>
</dbReference>
<dbReference type="EMBL" id="CP122962">
    <property type="protein sequence ID" value="WGM58548.1"/>
    <property type="molecule type" value="Genomic_DNA"/>
</dbReference>
<dbReference type="SUPFAM" id="SSF53850">
    <property type="entry name" value="Periplasmic binding protein-like II"/>
    <property type="match status" value="1"/>
</dbReference>
<dbReference type="RefSeq" id="WP_080789927.1">
    <property type="nucleotide sequence ID" value="NZ_CP122962.1"/>
</dbReference>
<reference evidence="5" key="1">
    <citation type="submission" date="2019-04" db="EMBL/GenBank/DDBJ databases">
        <authorList>
            <person name="Chiang H.-Y."/>
            <person name="Huang Y.-Y."/>
            <person name="Chou L."/>
            <person name="Lai E.-M."/>
            <person name="Kuo C.-H."/>
        </authorList>
    </citation>
    <scope>NUCLEOTIDE SEQUENCE</scope>
    <source>
        <strain evidence="5">CFBP5506</strain>
    </source>
</reference>
<dbReference type="Pfam" id="PF00497">
    <property type="entry name" value="SBP_bac_3"/>
    <property type="match status" value="1"/>
</dbReference>
<dbReference type="PANTHER" id="PTHR35936:SF13">
    <property type="entry name" value="HISTIDINE-BINDING PERIPLASMIC PROTEIN"/>
    <property type="match status" value="1"/>
</dbReference>
<feature type="signal peptide" evidence="3">
    <location>
        <begin position="1"/>
        <end position="22"/>
    </location>
</feature>
<dbReference type="AlphaFoldDB" id="A0AAF0GXW7"/>
<evidence type="ECO:0000313" key="6">
    <source>
        <dbReference type="Proteomes" id="UP000305410"/>
    </source>
</evidence>
<evidence type="ECO:0000256" key="1">
    <source>
        <dbReference type="ARBA" id="ARBA00004418"/>
    </source>
</evidence>
<dbReference type="SMART" id="SM00062">
    <property type="entry name" value="PBPb"/>
    <property type="match status" value="1"/>
</dbReference>
<dbReference type="InterPro" id="IPR001638">
    <property type="entry name" value="Solute-binding_3/MltF_N"/>
</dbReference>
<evidence type="ECO:0000313" key="5">
    <source>
        <dbReference type="EMBL" id="WGM58548.1"/>
    </source>
</evidence>
<feature type="chain" id="PRO_5042237285" evidence="3">
    <location>
        <begin position="23"/>
        <end position="258"/>
    </location>
</feature>
<sequence>MKFFATLLAGTAFAFSAFTASADVRFGIMNESYPPFFAKDASGKWQGWEIDLMDAVCAEMKEKCSIVELSWDGLIPALQTKKFDVIWSSMSNTEERQKVIDFTDKYYNTPSKLIGAKGEKPGAAAEDVKGKTIGIQVATIQSEYYKKYFAAVADEKTYQTLDEAFQDLAAGRIDYVFGDSLVLDAFVKSDAGKDCCADMGNVADDKQILGLGVSGGLRKDDTELKTRLNAALAAVRASGKYDEITKKYFSFDIYGSKP</sequence>
<proteinExistence type="predicted"/>
<organism evidence="5 6">
    <name type="scientific">Agrobacterium tumefaciens</name>
    <dbReference type="NCBI Taxonomy" id="358"/>
    <lineage>
        <taxon>Bacteria</taxon>
        <taxon>Pseudomonadati</taxon>
        <taxon>Pseudomonadota</taxon>
        <taxon>Alphaproteobacteria</taxon>
        <taxon>Hyphomicrobiales</taxon>
        <taxon>Rhizobiaceae</taxon>
        <taxon>Rhizobium/Agrobacterium group</taxon>
        <taxon>Agrobacterium</taxon>
        <taxon>Agrobacterium tumefaciens complex</taxon>
    </lineage>
</organism>
<keyword evidence="2 3" id="KW-0732">Signal</keyword>
<name>A0AAF0GXW7_AGRTU</name>
<gene>
    <name evidence="5" type="ORF">CFBP5506_09415</name>
</gene>
<dbReference type="Proteomes" id="UP000305410">
    <property type="component" value="Chromosome Circular"/>
</dbReference>
<evidence type="ECO:0000256" key="2">
    <source>
        <dbReference type="ARBA" id="ARBA00022729"/>
    </source>
</evidence>
<feature type="domain" description="Solute-binding protein family 3/N-terminal" evidence="4">
    <location>
        <begin position="23"/>
        <end position="252"/>
    </location>
</feature>
<dbReference type="PANTHER" id="PTHR35936">
    <property type="entry name" value="MEMBRANE-BOUND LYTIC MUREIN TRANSGLYCOSYLASE F"/>
    <property type="match status" value="1"/>
</dbReference>
<evidence type="ECO:0000256" key="3">
    <source>
        <dbReference type="SAM" id="SignalP"/>
    </source>
</evidence>
<reference evidence="5" key="2">
    <citation type="submission" date="2023-04" db="EMBL/GenBank/DDBJ databases">
        <title>Complete genome sequence of Agrobacterium salinitolerans CFBP5506.</title>
        <authorList>
            <person name="Yen H.-C."/>
            <person name="Yan X.-H."/>
            <person name="Lai E.-M."/>
            <person name="Kuo C.-H."/>
        </authorList>
    </citation>
    <scope>NUCLEOTIDE SEQUENCE</scope>
    <source>
        <strain evidence="5">CFBP5506</strain>
    </source>
</reference>
<comment type="subcellular location">
    <subcellularLocation>
        <location evidence="1">Periplasm</location>
    </subcellularLocation>
</comment>
<protein>
    <submittedName>
        <fullName evidence="5">Transporter substrate-binding domain-containing protein</fullName>
    </submittedName>
</protein>
<evidence type="ECO:0000259" key="4">
    <source>
        <dbReference type="SMART" id="SM00062"/>
    </source>
</evidence>
<accession>A0AAF0GXW7</accession>